<dbReference type="Proteomes" id="UP001145050">
    <property type="component" value="Unassembled WGS sequence"/>
</dbReference>
<dbReference type="InterPro" id="IPR058108">
    <property type="entry name" value="CptIN-like"/>
</dbReference>
<accession>A0A9X4AMC5</accession>
<name>A0A9X4AMC5_9BACI</name>
<evidence type="ECO:0000313" key="1">
    <source>
        <dbReference type="EMBL" id="MDC3425156.1"/>
    </source>
</evidence>
<sequence>MNLGNFYFLIDDYFIDFPDTKLMSNKETVHGIAHDRPCFYAVYDEATSIYWLVPFSSQLTKFKGIYQKKIDRYGKCDTIVFGEVLGHEKAFLIQNICAALPSYIKN</sequence>
<reference evidence="1" key="1">
    <citation type="submission" date="2022-06" db="EMBL/GenBank/DDBJ databases">
        <title>Aquibacillus sp. a new bacterium isolated from soil saline samples.</title>
        <authorList>
            <person name="Galisteo C."/>
            <person name="De La Haba R."/>
            <person name="Sanchez-Porro C."/>
            <person name="Ventosa A."/>
        </authorList>
    </citation>
    <scope>NUCLEOTIDE SEQUENCE</scope>
    <source>
        <strain evidence="1">3ASR75-11</strain>
    </source>
</reference>
<dbReference type="InterPro" id="IPR053735">
    <property type="entry name" value="Type_III_TA_endoRNase"/>
</dbReference>
<comment type="caution">
    <text evidence="1">The sequence shown here is derived from an EMBL/GenBank/DDBJ whole genome shotgun (WGS) entry which is preliminary data.</text>
</comment>
<dbReference type="EMBL" id="JAMQKB010000011">
    <property type="protein sequence ID" value="MDC3425156.1"/>
    <property type="molecule type" value="Genomic_DNA"/>
</dbReference>
<dbReference type="Gene3D" id="3.10.129.130">
    <property type="match status" value="1"/>
</dbReference>
<dbReference type="CDD" id="cd17492">
    <property type="entry name" value="toxin_CptN"/>
    <property type="match status" value="1"/>
</dbReference>
<dbReference type="AlphaFoldDB" id="A0A9X4AMC5"/>
<protein>
    <submittedName>
        <fullName evidence="1">Uncharacterized protein</fullName>
    </submittedName>
</protein>
<proteinExistence type="predicted"/>
<organism evidence="1 2">
    <name type="scientific">Terrihalobacillus insolitus</name>
    <dbReference type="NCBI Taxonomy" id="2950438"/>
    <lineage>
        <taxon>Bacteria</taxon>
        <taxon>Bacillati</taxon>
        <taxon>Bacillota</taxon>
        <taxon>Bacilli</taxon>
        <taxon>Bacillales</taxon>
        <taxon>Bacillaceae</taxon>
        <taxon>Terrihalobacillus</taxon>
    </lineage>
</organism>
<evidence type="ECO:0000313" key="2">
    <source>
        <dbReference type="Proteomes" id="UP001145050"/>
    </source>
</evidence>
<keyword evidence="2" id="KW-1185">Reference proteome</keyword>
<gene>
    <name evidence="1" type="ORF">NC797_11635</name>
</gene>
<dbReference type="RefSeq" id="WP_272436959.1">
    <property type="nucleotide sequence ID" value="NZ_JAMQKB010000011.1"/>
</dbReference>
<dbReference type="NCBIfam" id="NF047359">
    <property type="entry name" value="CptIN"/>
    <property type="match status" value="1"/>
</dbReference>